<dbReference type="Proteomes" id="UP000288805">
    <property type="component" value="Unassembled WGS sequence"/>
</dbReference>
<comment type="caution">
    <text evidence="2">The sequence shown here is derived from an EMBL/GenBank/DDBJ whole genome shotgun (WGS) entry which is preliminary data.</text>
</comment>
<proteinExistence type="predicted"/>
<dbReference type="PANTHER" id="PTHR33640:SF3">
    <property type="entry name" value="DUF4408 DOMAIN-CONTAINING PROTEIN"/>
    <property type="match status" value="1"/>
</dbReference>
<dbReference type="EMBL" id="QGNW01000015">
    <property type="protein sequence ID" value="RVX16519.1"/>
    <property type="molecule type" value="Genomic_DNA"/>
</dbReference>
<accession>A0A438K5N2</accession>
<dbReference type="AlphaFoldDB" id="A0A438K5N2"/>
<sequence>MDSFDFDSVKAEKANAMLKYRRLRNVTKLFRFAELFLVLILFFWIFTHLPFAIQISGEYFRKISTVIASHLFRTLCVLHVKSGSNSHGLKKGFVRESLSSESVGEVESRPFGEISQNTAAIGYREMPTNCNLRGRSGETWYPEDELSNEDFQRTIEAFIARELRFRRQESLAIVLQDQN</sequence>
<name>A0A438K5N2_VITVI</name>
<protein>
    <submittedName>
        <fullName evidence="2">Uncharacterized protein</fullName>
    </submittedName>
</protein>
<feature type="transmembrane region" description="Helical" evidence="1">
    <location>
        <begin position="29"/>
        <end position="46"/>
    </location>
</feature>
<keyword evidence="1" id="KW-1133">Transmembrane helix</keyword>
<evidence type="ECO:0000313" key="2">
    <source>
        <dbReference type="EMBL" id="RVX16519.1"/>
    </source>
</evidence>
<keyword evidence="1" id="KW-0812">Transmembrane</keyword>
<keyword evidence="1" id="KW-0472">Membrane</keyword>
<reference evidence="2 3" key="1">
    <citation type="journal article" date="2018" name="PLoS Genet.">
        <title>Population sequencing reveals clonal diversity and ancestral inbreeding in the grapevine cultivar Chardonnay.</title>
        <authorList>
            <person name="Roach M.J."/>
            <person name="Johnson D.L."/>
            <person name="Bohlmann J."/>
            <person name="van Vuuren H.J."/>
            <person name="Jones S.J."/>
            <person name="Pretorius I.S."/>
            <person name="Schmidt S.A."/>
            <person name="Borneman A.R."/>
        </authorList>
    </citation>
    <scope>NUCLEOTIDE SEQUENCE [LARGE SCALE GENOMIC DNA]</scope>
    <source>
        <strain evidence="3">cv. Chardonnay</strain>
        <tissue evidence="2">Leaf</tissue>
    </source>
</reference>
<gene>
    <name evidence="2" type="ORF">CK203_006232</name>
</gene>
<organism evidence="2 3">
    <name type="scientific">Vitis vinifera</name>
    <name type="common">Grape</name>
    <dbReference type="NCBI Taxonomy" id="29760"/>
    <lineage>
        <taxon>Eukaryota</taxon>
        <taxon>Viridiplantae</taxon>
        <taxon>Streptophyta</taxon>
        <taxon>Embryophyta</taxon>
        <taxon>Tracheophyta</taxon>
        <taxon>Spermatophyta</taxon>
        <taxon>Magnoliopsida</taxon>
        <taxon>eudicotyledons</taxon>
        <taxon>Gunneridae</taxon>
        <taxon>Pentapetalae</taxon>
        <taxon>rosids</taxon>
        <taxon>Vitales</taxon>
        <taxon>Vitaceae</taxon>
        <taxon>Viteae</taxon>
        <taxon>Vitis</taxon>
    </lineage>
</organism>
<evidence type="ECO:0000256" key="1">
    <source>
        <dbReference type="SAM" id="Phobius"/>
    </source>
</evidence>
<dbReference type="PANTHER" id="PTHR33640">
    <property type="entry name" value="TRANSMEMBRANE PROTEIN"/>
    <property type="match status" value="1"/>
</dbReference>
<evidence type="ECO:0000313" key="3">
    <source>
        <dbReference type="Proteomes" id="UP000288805"/>
    </source>
</evidence>